<protein>
    <submittedName>
        <fullName evidence="1">Uncharacterized protein</fullName>
    </submittedName>
</protein>
<dbReference type="AlphaFoldDB" id="A0A445MHY8"/>
<reference evidence="1" key="1">
    <citation type="journal article" date="2018" name="Data Brief">
        <title>Genome sequence data from 17 accessions of Ensete ventricosum, a staple food crop for millions in Ethiopia.</title>
        <authorList>
            <person name="Yemataw Z."/>
            <person name="Muzemil S."/>
            <person name="Ambachew D."/>
            <person name="Tripathi L."/>
            <person name="Tesfaye K."/>
            <person name="Chala A."/>
            <person name="Farbos A."/>
            <person name="O'Neill P."/>
            <person name="Moore K."/>
            <person name="Grant M."/>
            <person name="Studholme D.J."/>
        </authorList>
    </citation>
    <scope>NUCLEOTIDE SEQUENCE [LARGE SCALE GENOMIC DNA]</scope>
    <source>
        <tissue evidence="1">Leaf</tissue>
    </source>
</reference>
<gene>
    <name evidence="1" type="ORF">BHM03_00028330</name>
</gene>
<proteinExistence type="predicted"/>
<accession>A0A445MHY8</accession>
<evidence type="ECO:0000313" key="1">
    <source>
        <dbReference type="EMBL" id="RZR73808.1"/>
    </source>
</evidence>
<feature type="non-terminal residue" evidence="1">
    <location>
        <position position="1"/>
    </location>
</feature>
<name>A0A445MHY8_ENSVE</name>
<dbReference type="EMBL" id="KV876024">
    <property type="protein sequence ID" value="RZR73808.1"/>
    <property type="molecule type" value="Genomic_DNA"/>
</dbReference>
<sequence>RLYDHWHDVHPACYLRRVSHVGGPAVRGCHVVDSEEHGEGGVEGLIATVGAAPRFRRRSCSLISSPAKRSSFSPLVRSDSFLPRNSAESTPLSVSAASPASVVTGAATCPCETHRSERQS</sequence>
<dbReference type="Proteomes" id="UP000290560">
    <property type="component" value="Unassembled WGS sequence"/>
</dbReference>
<organism evidence="1">
    <name type="scientific">Ensete ventricosum</name>
    <name type="common">Abyssinian banana</name>
    <name type="synonym">Musa ensete</name>
    <dbReference type="NCBI Taxonomy" id="4639"/>
    <lineage>
        <taxon>Eukaryota</taxon>
        <taxon>Viridiplantae</taxon>
        <taxon>Streptophyta</taxon>
        <taxon>Embryophyta</taxon>
        <taxon>Tracheophyta</taxon>
        <taxon>Spermatophyta</taxon>
        <taxon>Magnoliopsida</taxon>
        <taxon>Liliopsida</taxon>
        <taxon>Zingiberales</taxon>
        <taxon>Musaceae</taxon>
        <taxon>Ensete</taxon>
    </lineage>
</organism>